<organism evidence="7 8">
    <name type="scientific">Christensenella tenuis</name>
    <dbReference type="NCBI Taxonomy" id="2763033"/>
    <lineage>
        <taxon>Bacteria</taxon>
        <taxon>Bacillati</taxon>
        <taxon>Bacillota</taxon>
        <taxon>Clostridia</taxon>
        <taxon>Christensenellales</taxon>
        <taxon>Christensenellaceae</taxon>
        <taxon>Christensenella</taxon>
    </lineage>
</organism>
<reference evidence="7 8" key="1">
    <citation type="submission" date="2020-08" db="EMBL/GenBank/DDBJ databases">
        <title>Genome public.</title>
        <authorList>
            <person name="Liu C."/>
            <person name="Sun Q."/>
        </authorList>
    </citation>
    <scope>NUCLEOTIDE SEQUENCE [LARGE SCALE GENOMIC DNA]</scope>
    <source>
        <strain evidence="7 8">NSJ-35</strain>
    </source>
</reference>
<dbReference type="PANTHER" id="PTHR32329">
    <property type="entry name" value="BIFUNCTIONAL PROTEIN [INCLUDES 2-HYDROXYACYL-COA DEHYDRATASE (N-TER) AND ITS ACTIVATOR DOMAIN (C_TERM)-RELATED"/>
    <property type="match status" value="1"/>
</dbReference>
<dbReference type="InterPro" id="IPR008275">
    <property type="entry name" value="CoA_E_activase_dom"/>
</dbReference>
<comment type="cofactor">
    <cofactor evidence="1">
        <name>[4Fe-4S] cluster</name>
        <dbReference type="ChEBI" id="CHEBI:49883"/>
    </cofactor>
</comment>
<dbReference type="CDD" id="cd24034">
    <property type="entry name" value="ASKHA_NBD_O66634-like_rpt1"/>
    <property type="match status" value="1"/>
</dbReference>
<dbReference type="CDD" id="cd24035">
    <property type="entry name" value="ASKHA_NBD_O66634-like_rpt2"/>
    <property type="match status" value="1"/>
</dbReference>
<sequence length="1418" mass="157908">MTEYKLGLDIGSTTIKVVLIDGEDNILFERYRRHFSDVRGELLNLFREIAQECGTYTVTSAITGSGGLSVAKILGLPFIQEVVAGARATQKYIPQADVVLELGGEDAKITYMKPSLEQRMNGTCAGGTGAFIDQMATLLNTDPMGLNELAKTYQTIYPIAARCGVFAKTDVQPLVNEGAAKEDIAASIFQSVVNQTISGLACGRPIRGNVAFLGGPLHYLTELRSRFIDTLNLKDEAIIHPENSHLFVALGAALMAEGKEFQISELPGMLEHASEGEHETRRLRALFENQEEYDEFQNRHAQKNAVRADLKGAEGACYLGLDAGSTTIKAVLIDDQSRILYSHYHSNEGSPLDSAVEIVRDIYNKIPSGAYIAGACVTGYGEAIIKEALKLDLGEIETMAHYKAAEFFNRDVDLIIDIGGQDMKCLRIKNGVVDGIMLNEACSSGCGSFLQTFAFSLGIPIQEFAQEALKAKNPVDLGTRCTVFMNSRVKQAQKEGATVGDISAGLSYSVVKNALYKVIKVKDPQDLGRNIVVQGGTFKNDAILRSFELELGREVVRPDIAELMGAFGAALLAKKEMKGKRSGILSREELEHFTYKGSFARCGKCENRCMLTITTFEDGRKFVSGNRCEKGSGIVRKNDMPNLFDYKLKRVFEYESLSDEEAPNGTVGIPRALNIYENYPFWHTMFTKLGFRVVLSDPSSHSMFQKGMETISSDTVCYPAKLIHGHIENLAEKGVKRIFYPCVPFERKEFDNTNNHYNCPVVTSYPEVIKNNMDVLHEKGIEFINFFVALDEPEFMPQKIMKEFGKYGITEKQAKEAAEAAYAALDAFKQDMREQGEKTIKWLEETGNTGIVLAGRPYHVDAEINHGIPSLITSYGLAVLTEDSVAHLGHLERPIRVMDQWAFHTRLYEAAAAVGRYDCLQLVQLNSFGCGLDAITSDQVQEIITAAGKIYTLLKIDEISNLGAAKIRIRSLIAALKEQKEEQAEKPKPERKDAIWHRRIFTKEMREKGTIVCPQMAPLQFQFLKQAFDPTGYHFKVLTEVTKEDIDVGLKYVNNDACYPTIIVVGQLVNAFLTGKLDPDNTVIMLTQTGGGCRASNYLAFLRKALKEAGFPQVVVVSINFSGLEKNPGFRFTGGLAMRLLLAIPLGDLLQKLLLATRPYEKNEGETNALFNRWVKKIQDIVEHTRYFGYRKAAKQMVRDFEAIERTGEVKPKVGIVGEILVKYHPDANNHAIDVIESEGGEAVMPALMEFFTYSLYSCKFKHEEMGKSKGVYKAAMFGIWLVNWFRNPIQRALRKSKYYEPYPKIQHLAERAEEMISCGNCTGEGWFLTAEMLSLIEEGTPNIICVQPFACLPNHVVGKGMIRGIRNKYPQANIVAVDYDPGASEVNQLNRIKLMIYSAFENLKKQQAEKAAANERE</sequence>
<evidence type="ECO:0000256" key="3">
    <source>
        <dbReference type="ARBA" id="ARBA00023004"/>
    </source>
</evidence>
<dbReference type="EMBL" id="JACOON010000001">
    <property type="protein sequence ID" value="MBC5646960.1"/>
    <property type="molecule type" value="Genomic_DNA"/>
</dbReference>
<feature type="domain" description="ATPase BadF/BadG/BcrA/BcrD type" evidence="5">
    <location>
        <begin position="319"/>
        <end position="573"/>
    </location>
</feature>
<dbReference type="RefSeq" id="WP_186856490.1">
    <property type="nucleotide sequence ID" value="NZ_JACOON010000001.1"/>
</dbReference>
<dbReference type="SUPFAM" id="SSF53067">
    <property type="entry name" value="Actin-like ATPase domain"/>
    <property type="match status" value="2"/>
</dbReference>
<keyword evidence="3" id="KW-0408">Iron</keyword>
<dbReference type="InterPro" id="IPR018709">
    <property type="entry name" value="CoA_activase_DUF2229"/>
</dbReference>
<name>A0ABR7EB09_9FIRM</name>
<proteinExistence type="predicted"/>
<dbReference type="InterPro" id="IPR051805">
    <property type="entry name" value="Dehydratase_Activator_Redct"/>
</dbReference>
<accession>A0ABR7EB09</accession>
<keyword evidence="4" id="KW-0411">Iron-sulfur</keyword>
<comment type="caution">
    <text evidence="7">The sequence shown here is derived from an EMBL/GenBank/DDBJ whole genome shotgun (WGS) entry which is preliminary data.</text>
</comment>
<dbReference type="InterPro" id="IPR043129">
    <property type="entry name" value="ATPase_NBD"/>
</dbReference>
<evidence type="ECO:0000256" key="2">
    <source>
        <dbReference type="ARBA" id="ARBA00022723"/>
    </source>
</evidence>
<dbReference type="Proteomes" id="UP000606889">
    <property type="component" value="Unassembled WGS sequence"/>
</dbReference>
<dbReference type="Gene3D" id="3.30.420.40">
    <property type="match status" value="4"/>
</dbReference>
<evidence type="ECO:0000313" key="8">
    <source>
        <dbReference type="Proteomes" id="UP000606889"/>
    </source>
</evidence>
<evidence type="ECO:0000259" key="5">
    <source>
        <dbReference type="Pfam" id="PF01869"/>
    </source>
</evidence>
<feature type="domain" description="DUF2229" evidence="6">
    <location>
        <begin position="666"/>
        <end position="885"/>
    </location>
</feature>
<evidence type="ECO:0000256" key="1">
    <source>
        <dbReference type="ARBA" id="ARBA00001966"/>
    </source>
</evidence>
<evidence type="ECO:0000259" key="6">
    <source>
        <dbReference type="Pfam" id="PF09989"/>
    </source>
</evidence>
<dbReference type="InterPro" id="IPR002731">
    <property type="entry name" value="ATPase_BadF"/>
</dbReference>
<keyword evidence="2" id="KW-0479">Metal-binding</keyword>
<dbReference type="NCBIfam" id="TIGR00241">
    <property type="entry name" value="CoA_E_activ"/>
    <property type="match status" value="1"/>
</dbReference>
<evidence type="ECO:0000256" key="4">
    <source>
        <dbReference type="ARBA" id="ARBA00023014"/>
    </source>
</evidence>
<dbReference type="PANTHER" id="PTHR32329:SF4">
    <property type="entry name" value="ACTIVATOR OF 2-HYDROXYACYL-COA DEHYDRATASE"/>
    <property type="match status" value="1"/>
</dbReference>
<keyword evidence="8" id="KW-1185">Reference proteome</keyword>
<dbReference type="Pfam" id="PF09989">
    <property type="entry name" value="DUF2229"/>
    <property type="match status" value="1"/>
</dbReference>
<protein>
    <submittedName>
        <fullName evidence="7">2-hydroxyacyl-CoA dehydratase</fullName>
    </submittedName>
</protein>
<evidence type="ECO:0000313" key="7">
    <source>
        <dbReference type="EMBL" id="MBC5646960.1"/>
    </source>
</evidence>
<feature type="domain" description="ATPase BadF/BadG/BcrA/BcrD type" evidence="5">
    <location>
        <begin position="6"/>
        <end position="256"/>
    </location>
</feature>
<dbReference type="Pfam" id="PF01869">
    <property type="entry name" value="BcrAD_BadFG"/>
    <property type="match status" value="2"/>
</dbReference>
<gene>
    <name evidence="7" type="ORF">H8S18_01220</name>
</gene>